<gene>
    <name evidence="6" type="primary">hpbD_7</name>
    <name evidence="6" type="ORF">ROA7745_04130</name>
</gene>
<dbReference type="SUPFAM" id="SSF54826">
    <property type="entry name" value="Enolase N-terminal domain-like"/>
    <property type="match status" value="1"/>
</dbReference>
<dbReference type="EC" id="5.1.1.-" evidence="6"/>
<dbReference type="InterPro" id="IPR054855">
    <property type="entry name" value="HProlDhtase"/>
</dbReference>
<comment type="similarity">
    <text evidence="2">Belongs to the mandelate racemase/muconate lactonizing enzyme family.</text>
</comment>
<dbReference type="InterPro" id="IPR036849">
    <property type="entry name" value="Enolase-like_C_sf"/>
</dbReference>
<dbReference type="SFLD" id="SFLDF00555">
    <property type="entry name" value="cis-3-hydroxy-L-proline_dehydr"/>
    <property type="match status" value="1"/>
</dbReference>
<name>A0A1X7BXD8_9RHOB</name>
<dbReference type="GO" id="GO:0046872">
    <property type="term" value="F:metal ion binding"/>
    <property type="evidence" value="ECO:0007669"/>
    <property type="project" value="UniProtKB-KW"/>
</dbReference>
<dbReference type="InterPro" id="IPR029065">
    <property type="entry name" value="Enolase_C-like"/>
</dbReference>
<dbReference type="Pfam" id="PF13378">
    <property type="entry name" value="MR_MLE_C"/>
    <property type="match status" value="1"/>
</dbReference>
<evidence type="ECO:0000313" key="7">
    <source>
        <dbReference type="Proteomes" id="UP000193224"/>
    </source>
</evidence>
<dbReference type="RefSeq" id="WP_085802215.1">
    <property type="nucleotide sequence ID" value="NZ_FWXB01000023.1"/>
</dbReference>
<evidence type="ECO:0000256" key="4">
    <source>
        <dbReference type="ARBA" id="ARBA00022842"/>
    </source>
</evidence>
<comment type="cofactor">
    <cofactor evidence="1">
        <name>Mg(2+)</name>
        <dbReference type="ChEBI" id="CHEBI:18420"/>
    </cofactor>
</comment>
<evidence type="ECO:0000256" key="2">
    <source>
        <dbReference type="ARBA" id="ARBA00008031"/>
    </source>
</evidence>
<reference evidence="6 7" key="1">
    <citation type="submission" date="2017-03" db="EMBL/GenBank/DDBJ databases">
        <authorList>
            <person name="Afonso C.L."/>
            <person name="Miller P.J."/>
            <person name="Scott M.A."/>
            <person name="Spackman E."/>
            <person name="Goraichik I."/>
            <person name="Dimitrov K.M."/>
            <person name="Suarez D.L."/>
            <person name="Swayne D.E."/>
        </authorList>
    </citation>
    <scope>NUCLEOTIDE SEQUENCE [LARGE SCALE GENOMIC DNA]</scope>
    <source>
        <strain evidence="6 7">CECT 7745</strain>
    </source>
</reference>
<protein>
    <submittedName>
        <fullName evidence="6">4-hydroxyproline betaine 2-epimerase</fullName>
        <ecNumber evidence="6">5.1.1.-</ecNumber>
    </submittedName>
</protein>
<dbReference type="PANTHER" id="PTHR48080">
    <property type="entry name" value="D-GALACTONATE DEHYDRATASE-RELATED"/>
    <property type="match status" value="1"/>
</dbReference>
<dbReference type="PANTHER" id="PTHR48080:SF3">
    <property type="entry name" value="ENOLASE SUPERFAMILY MEMBER DDB_G0284701"/>
    <property type="match status" value="1"/>
</dbReference>
<dbReference type="Gene3D" id="3.20.20.120">
    <property type="entry name" value="Enolase-like C-terminal domain"/>
    <property type="match status" value="1"/>
</dbReference>
<dbReference type="Proteomes" id="UP000193224">
    <property type="component" value="Unassembled WGS sequence"/>
</dbReference>
<dbReference type="SUPFAM" id="SSF51604">
    <property type="entry name" value="Enolase C-terminal domain-like"/>
    <property type="match status" value="1"/>
</dbReference>
<dbReference type="SFLD" id="SFLDS00001">
    <property type="entry name" value="Enolase"/>
    <property type="match status" value="1"/>
</dbReference>
<evidence type="ECO:0000256" key="3">
    <source>
        <dbReference type="ARBA" id="ARBA00022723"/>
    </source>
</evidence>
<evidence type="ECO:0000256" key="1">
    <source>
        <dbReference type="ARBA" id="ARBA00001946"/>
    </source>
</evidence>
<dbReference type="InterPro" id="IPR029017">
    <property type="entry name" value="Enolase-like_N"/>
</dbReference>
<dbReference type="FunFam" id="3.30.390.10:FF:000009">
    <property type="entry name" value="Hydrophobic dipeptide epimerase"/>
    <property type="match status" value="1"/>
</dbReference>
<dbReference type="SFLD" id="SFLDG00180">
    <property type="entry name" value="muconate_cycloisomerase"/>
    <property type="match status" value="1"/>
</dbReference>
<accession>A0A1X7BXD8</accession>
<organism evidence="6 7">
    <name type="scientific">Roseovarius aestuarii</name>
    <dbReference type="NCBI Taxonomy" id="475083"/>
    <lineage>
        <taxon>Bacteria</taxon>
        <taxon>Pseudomonadati</taxon>
        <taxon>Pseudomonadota</taxon>
        <taxon>Alphaproteobacteria</taxon>
        <taxon>Rhodobacterales</taxon>
        <taxon>Roseobacteraceae</taxon>
        <taxon>Roseovarius</taxon>
    </lineage>
</organism>
<dbReference type="OrthoDB" id="9802699at2"/>
<dbReference type="EMBL" id="FWXB01000023">
    <property type="protein sequence ID" value="SMC14264.1"/>
    <property type="molecule type" value="Genomic_DNA"/>
</dbReference>
<dbReference type="AlphaFoldDB" id="A0A1X7BXD8"/>
<dbReference type="Pfam" id="PF02746">
    <property type="entry name" value="MR_MLE_N"/>
    <property type="match status" value="1"/>
</dbReference>
<keyword evidence="7" id="KW-1185">Reference proteome</keyword>
<dbReference type="GO" id="GO:0016853">
    <property type="term" value="F:isomerase activity"/>
    <property type="evidence" value="ECO:0007669"/>
    <property type="project" value="UniProtKB-KW"/>
</dbReference>
<dbReference type="SMART" id="SM00922">
    <property type="entry name" value="MR_MLE"/>
    <property type="match status" value="1"/>
</dbReference>
<evidence type="ECO:0000313" key="6">
    <source>
        <dbReference type="EMBL" id="SMC14264.1"/>
    </source>
</evidence>
<evidence type="ECO:0000259" key="5">
    <source>
        <dbReference type="SMART" id="SM00922"/>
    </source>
</evidence>
<dbReference type="Gene3D" id="3.30.390.10">
    <property type="entry name" value="Enolase-like, N-terminal domain"/>
    <property type="match status" value="1"/>
</dbReference>
<dbReference type="InterPro" id="IPR034593">
    <property type="entry name" value="DgoD-like"/>
</dbReference>
<dbReference type="InterPro" id="IPR013342">
    <property type="entry name" value="Mandelate_racemase_C"/>
</dbReference>
<keyword evidence="6" id="KW-0413">Isomerase</keyword>
<keyword evidence="4" id="KW-0460">Magnesium</keyword>
<dbReference type="InterPro" id="IPR034620">
    <property type="entry name" value="Cis-3-h-L-Pro_dehydratase"/>
</dbReference>
<proteinExistence type="inferred from homology"/>
<keyword evidence="3" id="KW-0479">Metal-binding</keyword>
<dbReference type="NCBIfam" id="NF043002">
    <property type="entry name" value="HProlDhtase"/>
    <property type="match status" value="1"/>
</dbReference>
<sequence>MKISQINLYQVSLPLKEGAYAWSNQSFAAFDSTVVEIRTDEGVTGVGEICPLGPAYLPAYAEGARTGIATIAPGLIGQDATNIGAINLRMDQLLKGHPYVKSAVDVACWDILGKATGRPVCDLLGGRLQDKVRLFKVVSRAEPQAMAEKLIAYQEQGFSQFQMKVGADADTDITRIRRVADVLKSGNKLAADANCGWRQHDAVRVVTAVSDMSLYIEQPCETYEECRVVRDHSPHPMILDECMDSLQAVLRGHSERAMDVINLKISRMGGLSKSRIIRDVCLQLGIIMTIEDTWGGEIGDAAIAHLAHSTPSDFHFQSSAFHEYATHPIASGGPVIRDGFMAMSDAPGLGVEPDWNLLGKPIASISG</sequence>
<dbReference type="GO" id="GO:0016836">
    <property type="term" value="F:hydro-lyase activity"/>
    <property type="evidence" value="ECO:0007669"/>
    <property type="project" value="InterPro"/>
</dbReference>
<dbReference type="InterPro" id="IPR013341">
    <property type="entry name" value="Mandelate_racemase_N_dom"/>
</dbReference>
<feature type="domain" description="Mandelate racemase/muconate lactonizing enzyme C-terminal" evidence="5">
    <location>
        <begin position="143"/>
        <end position="236"/>
    </location>
</feature>